<evidence type="ECO:0000256" key="7">
    <source>
        <dbReference type="SAM" id="MobiDB-lite"/>
    </source>
</evidence>
<keyword evidence="3" id="KW-0698">rRNA processing</keyword>
<comment type="subcellular location">
    <subcellularLocation>
        <location evidence="1">Nucleus</location>
        <location evidence="1">Nucleolus</location>
    </subcellularLocation>
</comment>
<reference evidence="9 10" key="1">
    <citation type="journal article" date="2013" name="PLoS ONE">
        <title>Predicting the Proteins of Angomonas deanei, Strigomonas culicis and Their Respective Endosymbionts Reveals New Aspects of the Trypanosomatidae Family.</title>
        <authorList>
            <person name="Motta M.C."/>
            <person name="Martins A.C."/>
            <person name="de Souza S.S."/>
            <person name="Catta-Preta C.M."/>
            <person name="Silva R."/>
            <person name="Klein C.C."/>
            <person name="de Almeida L.G."/>
            <person name="de Lima Cunha O."/>
            <person name="Ciapina L.P."/>
            <person name="Brocchi M."/>
            <person name="Colabardini A.C."/>
            <person name="de Araujo Lima B."/>
            <person name="Machado C.R."/>
            <person name="de Almeida Soares C.M."/>
            <person name="Probst C.M."/>
            <person name="de Menezes C.B."/>
            <person name="Thompson C.E."/>
            <person name="Bartholomeu D.C."/>
            <person name="Gradia D.F."/>
            <person name="Pavoni D.P."/>
            <person name="Grisard E.C."/>
            <person name="Fantinatti-Garboggini F."/>
            <person name="Marchini F.K."/>
            <person name="Rodrigues-Luiz G.F."/>
            <person name="Wagner G."/>
            <person name="Goldman G.H."/>
            <person name="Fietto J.L."/>
            <person name="Elias M.C."/>
            <person name="Goldman M.H."/>
            <person name="Sagot M.F."/>
            <person name="Pereira M."/>
            <person name="Stoco P.H."/>
            <person name="de Mendonca-Neto R.P."/>
            <person name="Teixeira S.M."/>
            <person name="Maciel T.E."/>
            <person name="de Oliveira Mendes T.A."/>
            <person name="Urmenyi T.P."/>
            <person name="de Souza W."/>
            <person name="Schenkman S."/>
            <person name="de Vasconcelos A.T."/>
        </authorList>
    </citation>
    <scope>NUCLEOTIDE SEQUENCE [LARGE SCALE GENOMIC DNA]</scope>
</reference>
<accession>S9W3W7</accession>
<proteinExistence type="inferred from homology"/>
<evidence type="ECO:0000256" key="3">
    <source>
        <dbReference type="ARBA" id="ARBA00022552"/>
    </source>
</evidence>
<sequence length="650" mass="72568">MTKTVPRRLQEGVETVERLENTRADRLVLSKRTSQDVSRSSLAALYGLASRLHSTRLPFHAKTIETDAQKHVTLEQIWGQLNMLQRPVLRRLQDEVRLAERRFSGEPGGGGSSSRARAPAGGQKRQQKDEAEEGEEGGSDDEGLAALLDAKTAAPPTAVPDLEEDELDDEIRKLLTAQAERRANRKARRAKGADDASRYAFGMVDEEDWEDELRDEAEGADGDGDDDDEAELPDGTDKVRRRNTRALQAGAEEADGDGDSAAAAEEEELAVLKELYGDDFEADGMGFGGDEEDPDLQDDVELDDPAYEAGGGGADDGELFDETDAHTWGKDDMLQDEAGEFDDGADAEDPTAPPAEEVDEELERALADPTLTAMERERLREKAWVKKLEEQRLYGNNWAMSGETAANKRPREALLEADDLQFDHAMRSAPVITEAFTAKLEDRIRKRILDKHFDDVERRTTRTTADDLVNMKRDLVLDSEKSKLSLMDLYEKEYLEKQRQAEDLGDAPTAEPLTEVEKDELRAIQMWRRLAQHLDALSNFHYTPKPVQQDLEARVRAVDKQAPAIAMEAVGSFATTREQALAPQDLYRGASRKFADVGAAELTPQERHALHRAKKSERKKTMHILESNKQAQVKERKKAKGEEKDAKKKA</sequence>
<dbReference type="GO" id="GO:0005732">
    <property type="term" value="C:sno(s)RNA-containing ribonucleoprotein complex"/>
    <property type="evidence" value="ECO:0007669"/>
    <property type="project" value="InterPro"/>
</dbReference>
<dbReference type="GO" id="GO:0006364">
    <property type="term" value="P:rRNA processing"/>
    <property type="evidence" value="ECO:0007669"/>
    <property type="project" value="UniProtKB-KW"/>
</dbReference>
<evidence type="ECO:0000256" key="2">
    <source>
        <dbReference type="ARBA" id="ARBA00022517"/>
    </source>
</evidence>
<dbReference type="EMBL" id="ATMH01004013">
    <property type="protein sequence ID" value="EPY30545.1"/>
    <property type="molecule type" value="Genomic_DNA"/>
</dbReference>
<keyword evidence="4" id="KW-0539">Nucleus</keyword>
<dbReference type="GO" id="GO:0032040">
    <property type="term" value="C:small-subunit processome"/>
    <property type="evidence" value="ECO:0007669"/>
    <property type="project" value="TreeGrafter"/>
</dbReference>
<evidence type="ECO:0000256" key="4">
    <source>
        <dbReference type="ARBA" id="ARBA00023242"/>
    </source>
</evidence>
<dbReference type="InterPro" id="IPR012173">
    <property type="entry name" value="Mpp10"/>
</dbReference>
<dbReference type="Proteomes" id="UP000015354">
    <property type="component" value="Unassembled WGS sequence"/>
</dbReference>
<feature type="region of interest" description="Disordered" evidence="7">
    <location>
        <begin position="180"/>
        <end position="362"/>
    </location>
</feature>
<dbReference type="PANTHER" id="PTHR17039">
    <property type="entry name" value="U3 SMALL NUCLEOLAR RIBONUCLEOPROTEIN PROTEIN MPP10"/>
    <property type="match status" value="1"/>
</dbReference>
<keyword evidence="10" id="KW-1185">Reference proteome</keyword>
<reference evidence="9" key="2">
    <citation type="submission" date="2013-03" db="EMBL/GenBank/DDBJ databases">
        <authorList>
            <person name="Motta M.C.M."/>
            <person name="Martins A.C.A."/>
            <person name="Preta C.M.C.C."/>
            <person name="Silva R."/>
            <person name="de Souza S.S."/>
            <person name="Klein C.C."/>
            <person name="de Almeida L.G.P."/>
            <person name="Cunha O.L."/>
            <person name="Colabardini A.C."/>
            <person name="Lima B.A."/>
            <person name="Machado C.R."/>
            <person name="Soares C.M.A."/>
            <person name="de Menezes C.B.A."/>
            <person name="Bartolomeu D.C."/>
            <person name="Grisard E.C."/>
            <person name="Fantinatti-Garboggini F."/>
            <person name="Rodrigues-Luiz G.F."/>
            <person name="Wagner G."/>
            <person name="Goldman G.H."/>
            <person name="Fietto J.L.R."/>
            <person name="Ciapina L.P."/>
            <person name="Brocchi M."/>
            <person name="Elias M.C."/>
            <person name="Goldman M.H.S."/>
            <person name="Sagot M.-F."/>
            <person name="Pereira M."/>
            <person name="Stoco P.H."/>
            <person name="Teixeira S.M.R."/>
            <person name="de Mendonca-Neto R.P."/>
            <person name="Maciel T.E.F."/>
            <person name="Mendes T.A.O."/>
            <person name="Urmenyi T.P."/>
            <person name="Teixeira M.M.G."/>
            <person name="de Camargo E.F.P."/>
            <person name="de Sousa W."/>
            <person name="Schenkman S."/>
            <person name="de Vasconcelos A.T.R."/>
        </authorList>
    </citation>
    <scope>NUCLEOTIDE SEQUENCE</scope>
</reference>
<dbReference type="Pfam" id="PF04006">
    <property type="entry name" value="Mpp10"/>
    <property type="match status" value="1"/>
</dbReference>
<feature type="compositionally biased region" description="Acidic residues" evidence="7">
    <location>
        <begin position="130"/>
        <end position="141"/>
    </location>
</feature>
<comment type="similarity">
    <text evidence="6">Belongs to the MPP10 family.</text>
</comment>
<feature type="compositionally biased region" description="Basic and acidic residues" evidence="7">
    <location>
        <begin position="323"/>
        <end position="333"/>
    </location>
</feature>
<keyword evidence="2" id="KW-0690">Ribosome biogenesis</keyword>
<feature type="compositionally biased region" description="Basic residues" evidence="7">
    <location>
        <begin position="609"/>
        <end position="622"/>
    </location>
</feature>
<evidence type="ECO:0000256" key="6">
    <source>
        <dbReference type="ARBA" id="ARBA00029455"/>
    </source>
</evidence>
<feature type="compositionally biased region" description="Low complexity" evidence="7">
    <location>
        <begin position="113"/>
        <end position="122"/>
    </location>
</feature>
<feature type="region of interest" description="Disordered" evidence="7">
    <location>
        <begin position="602"/>
        <end position="650"/>
    </location>
</feature>
<comment type="caution">
    <text evidence="9">The sequence shown here is derived from an EMBL/GenBank/DDBJ whole genome shotgun (WGS) entry which is preliminary data.</text>
</comment>
<organism evidence="9 10">
    <name type="scientific">Strigomonas culicis</name>
    <dbReference type="NCBI Taxonomy" id="28005"/>
    <lineage>
        <taxon>Eukaryota</taxon>
        <taxon>Discoba</taxon>
        <taxon>Euglenozoa</taxon>
        <taxon>Kinetoplastea</taxon>
        <taxon>Metakinetoplastina</taxon>
        <taxon>Trypanosomatida</taxon>
        <taxon>Trypanosomatidae</taxon>
        <taxon>Strigomonadinae</taxon>
        <taxon>Strigomonas</taxon>
    </lineage>
</organism>
<dbReference type="AlphaFoldDB" id="S9W3W7"/>
<evidence type="ECO:0000256" key="1">
    <source>
        <dbReference type="ARBA" id="ARBA00004604"/>
    </source>
</evidence>
<dbReference type="EMBL" id="ATMH01009113">
    <property type="protein sequence ID" value="EPY20205.1"/>
    <property type="molecule type" value="Genomic_DNA"/>
</dbReference>
<feature type="compositionally biased region" description="Acidic residues" evidence="7">
    <location>
        <begin position="334"/>
        <end position="349"/>
    </location>
</feature>
<dbReference type="OrthoDB" id="445326at2759"/>
<evidence type="ECO:0000313" key="8">
    <source>
        <dbReference type="EMBL" id="EPY20205.1"/>
    </source>
</evidence>
<dbReference type="GO" id="GO:0034457">
    <property type="term" value="C:Mpp10 complex"/>
    <property type="evidence" value="ECO:0007669"/>
    <property type="project" value="InterPro"/>
</dbReference>
<evidence type="ECO:0000256" key="5">
    <source>
        <dbReference type="ARBA" id="ARBA00023274"/>
    </source>
</evidence>
<name>S9W3W7_9TRYP</name>
<dbReference type="PANTHER" id="PTHR17039:SF0">
    <property type="entry name" value="U3 SMALL NUCLEOLAR RIBONUCLEOPROTEIN PROTEIN MPP10"/>
    <property type="match status" value="1"/>
</dbReference>
<evidence type="ECO:0000313" key="10">
    <source>
        <dbReference type="Proteomes" id="UP000015354"/>
    </source>
</evidence>
<feature type="compositionally biased region" description="Acidic residues" evidence="7">
    <location>
        <begin position="204"/>
        <end position="234"/>
    </location>
</feature>
<feature type="compositionally biased region" description="Acidic residues" evidence="7">
    <location>
        <begin position="289"/>
        <end position="306"/>
    </location>
</feature>
<feature type="compositionally biased region" description="Basic and acidic residues" evidence="7">
    <location>
        <begin position="640"/>
        <end position="650"/>
    </location>
</feature>
<feature type="region of interest" description="Disordered" evidence="7">
    <location>
        <begin position="101"/>
        <end position="141"/>
    </location>
</feature>
<evidence type="ECO:0000313" key="9">
    <source>
        <dbReference type="EMBL" id="EPY30545.1"/>
    </source>
</evidence>
<feature type="compositionally biased region" description="Acidic residues" evidence="7">
    <location>
        <begin position="252"/>
        <end position="269"/>
    </location>
</feature>
<keyword evidence="5" id="KW-0687">Ribonucleoprotein</keyword>
<gene>
    <name evidence="9" type="ORF">STCU_04013</name>
    <name evidence="8" type="ORF">STCU_09113</name>
</gene>
<protein>
    <submittedName>
        <fullName evidence="9">U3 small nucleolar RNA-associated protein MPP10</fullName>
    </submittedName>
</protein>